<accession>A0A3R7QIZ5</accession>
<proteinExistence type="predicted"/>
<evidence type="ECO:0000313" key="2">
    <source>
        <dbReference type="EMBL" id="ROT80388.1"/>
    </source>
</evidence>
<evidence type="ECO:0000313" key="3">
    <source>
        <dbReference type="Proteomes" id="UP000283509"/>
    </source>
</evidence>
<protein>
    <submittedName>
        <fullName evidence="2">Uncharacterized protein</fullName>
    </submittedName>
</protein>
<feature type="region of interest" description="Disordered" evidence="1">
    <location>
        <begin position="272"/>
        <end position="339"/>
    </location>
</feature>
<keyword evidence="3" id="KW-1185">Reference proteome</keyword>
<evidence type="ECO:0000256" key="1">
    <source>
        <dbReference type="SAM" id="MobiDB-lite"/>
    </source>
</evidence>
<feature type="region of interest" description="Disordered" evidence="1">
    <location>
        <begin position="151"/>
        <end position="188"/>
    </location>
</feature>
<sequence>MCLVSKDAGLTLDRLPLAKTTLKARRSLVKQPRLNNLTARHICRKETDDEGVKVTLVAFGLTLLDGARPELPIRWHDGLTYAPEICGTKDPGRCGKKSDVYSLAKLLSQVFCVRKESLREWITMGRDMDASDRGSLGRLARALAEGREDEDGWFAGGRKDRTAGRTKGAAPGPTEGTENRLKTPAPAHQSVTATPTFSKTFLCGAGPSVGPLASSVYRNFRSESSWIIDLPATSSHQFDFLPKTAHEDTETKEHRPAILSRTKHQMKLKRRKIFVPEATSTRETKPFSAISGESELPQASADEPAPSHNTAPTYKPTRSNESVPTYKSPPSHTPATTYKPTVSYKPVLTSTPVPTYNKPVPTYSPVTTYRPTIQISHEGQAKYPPHRPTYTLTRTYKPRTPYLPESTNNSKTKHSTYRAPRPIKNPKENPSYVPATTYRPTLPIGLHITR</sequence>
<dbReference type="Proteomes" id="UP000283509">
    <property type="component" value="Unassembled WGS sequence"/>
</dbReference>
<reference evidence="2 3" key="2">
    <citation type="submission" date="2019-01" db="EMBL/GenBank/DDBJ databases">
        <title>The decoding of complex shrimp genome reveals the adaptation for benthos swimmer, frequently molting mechanism and breeding impact on genome.</title>
        <authorList>
            <person name="Sun Y."/>
            <person name="Gao Y."/>
            <person name="Yu Y."/>
        </authorList>
    </citation>
    <scope>NUCLEOTIDE SEQUENCE [LARGE SCALE GENOMIC DNA]</scope>
    <source>
        <tissue evidence="2">Muscle</tissue>
    </source>
</reference>
<feature type="region of interest" description="Disordered" evidence="1">
    <location>
        <begin position="396"/>
        <end position="436"/>
    </location>
</feature>
<comment type="caution">
    <text evidence="2">The sequence shown here is derived from an EMBL/GenBank/DDBJ whole genome shotgun (WGS) entry which is preliminary data.</text>
</comment>
<gene>
    <name evidence="2" type="ORF">C7M84_000884</name>
</gene>
<organism evidence="2 3">
    <name type="scientific">Penaeus vannamei</name>
    <name type="common">Whiteleg shrimp</name>
    <name type="synonym">Litopenaeus vannamei</name>
    <dbReference type="NCBI Taxonomy" id="6689"/>
    <lineage>
        <taxon>Eukaryota</taxon>
        <taxon>Metazoa</taxon>
        <taxon>Ecdysozoa</taxon>
        <taxon>Arthropoda</taxon>
        <taxon>Crustacea</taxon>
        <taxon>Multicrustacea</taxon>
        <taxon>Malacostraca</taxon>
        <taxon>Eumalacostraca</taxon>
        <taxon>Eucarida</taxon>
        <taxon>Decapoda</taxon>
        <taxon>Dendrobranchiata</taxon>
        <taxon>Penaeoidea</taxon>
        <taxon>Penaeidae</taxon>
        <taxon>Penaeus</taxon>
    </lineage>
</organism>
<feature type="compositionally biased region" description="Polar residues" evidence="1">
    <location>
        <begin position="307"/>
        <end position="339"/>
    </location>
</feature>
<reference evidence="2 3" key="1">
    <citation type="submission" date="2018-04" db="EMBL/GenBank/DDBJ databases">
        <authorList>
            <person name="Zhang X."/>
            <person name="Yuan J."/>
            <person name="Li F."/>
            <person name="Xiang J."/>
        </authorList>
    </citation>
    <scope>NUCLEOTIDE SEQUENCE [LARGE SCALE GENOMIC DNA]</scope>
    <source>
        <tissue evidence="2">Muscle</tissue>
    </source>
</reference>
<dbReference type="AlphaFoldDB" id="A0A3R7QIZ5"/>
<dbReference type="EMBL" id="QCYY01001124">
    <property type="protein sequence ID" value="ROT80388.1"/>
    <property type="molecule type" value="Genomic_DNA"/>
</dbReference>
<feature type="compositionally biased region" description="Basic and acidic residues" evidence="1">
    <location>
        <begin position="246"/>
        <end position="256"/>
    </location>
</feature>
<feature type="region of interest" description="Disordered" evidence="1">
    <location>
        <begin position="246"/>
        <end position="265"/>
    </location>
</feature>
<name>A0A3R7QIZ5_PENVA</name>